<dbReference type="AlphaFoldDB" id="A0A813FX20"/>
<evidence type="ECO:0000313" key="3">
    <source>
        <dbReference type="Proteomes" id="UP000654075"/>
    </source>
</evidence>
<sequence>MAEVVPQEAAVMAEEAAAAPAEEVLCPEGWAPDSDEDLLKPGDYERIEAIFKASKERIQAASSSASSSSDGTAKAAMPVKEFDKKIEAAGADKNIDEAAMPAPTWIPRKRPAQRQAGPDAFQPVQF</sequence>
<reference evidence="2" key="1">
    <citation type="submission" date="2021-02" db="EMBL/GenBank/DDBJ databases">
        <authorList>
            <person name="Dougan E. K."/>
            <person name="Rhodes N."/>
            <person name="Thang M."/>
            <person name="Chan C."/>
        </authorList>
    </citation>
    <scope>NUCLEOTIDE SEQUENCE</scope>
</reference>
<feature type="region of interest" description="Disordered" evidence="1">
    <location>
        <begin position="87"/>
        <end position="126"/>
    </location>
</feature>
<organism evidence="2 3">
    <name type="scientific">Polarella glacialis</name>
    <name type="common">Dinoflagellate</name>
    <dbReference type="NCBI Taxonomy" id="89957"/>
    <lineage>
        <taxon>Eukaryota</taxon>
        <taxon>Sar</taxon>
        <taxon>Alveolata</taxon>
        <taxon>Dinophyceae</taxon>
        <taxon>Suessiales</taxon>
        <taxon>Suessiaceae</taxon>
        <taxon>Polarella</taxon>
    </lineage>
</organism>
<protein>
    <submittedName>
        <fullName evidence="2">Uncharacterized protein</fullName>
    </submittedName>
</protein>
<proteinExistence type="predicted"/>
<evidence type="ECO:0000256" key="1">
    <source>
        <dbReference type="SAM" id="MobiDB-lite"/>
    </source>
</evidence>
<gene>
    <name evidence="2" type="ORF">PGLA1383_LOCUS35837</name>
</gene>
<accession>A0A813FX20</accession>
<name>A0A813FX20_POLGL</name>
<dbReference type="Proteomes" id="UP000654075">
    <property type="component" value="Unassembled WGS sequence"/>
</dbReference>
<dbReference type="EMBL" id="CAJNNV010026445">
    <property type="protein sequence ID" value="CAE8618196.1"/>
    <property type="molecule type" value="Genomic_DNA"/>
</dbReference>
<comment type="caution">
    <text evidence="2">The sequence shown here is derived from an EMBL/GenBank/DDBJ whole genome shotgun (WGS) entry which is preliminary data.</text>
</comment>
<evidence type="ECO:0000313" key="2">
    <source>
        <dbReference type="EMBL" id="CAE8618196.1"/>
    </source>
</evidence>
<keyword evidence="3" id="KW-1185">Reference proteome</keyword>